<keyword evidence="4" id="KW-1185">Reference proteome</keyword>
<feature type="compositionally biased region" description="Polar residues" evidence="1">
    <location>
        <begin position="370"/>
        <end position="394"/>
    </location>
</feature>
<keyword evidence="2" id="KW-0472">Membrane</keyword>
<feature type="compositionally biased region" description="Gly residues" evidence="1">
    <location>
        <begin position="299"/>
        <end position="347"/>
    </location>
</feature>
<dbReference type="Proteomes" id="UP000256913">
    <property type="component" value="Unassembled WGS sequence"/>
</dbReference>
<comment type="caution">
    <text evidence="3">The sequence shown here is derived from an EMBL/GenBank/DDBJ whole genome shotgun (WGS) entry which is preliminary data.</text>
</comment>
<feature type="compositionally biased region" description="Pro residues" evidence="1">
    <location>
        <begin position="177"/>
        <end position="197"/>
    </location>
</feature>
<name>A0A3D9ZG57_9ACTN</name>
<gene>
    <name evidence="3" type="ORF">DFJ67_1442</name>
</gene>
<keyword evidence="2" id="KW-0812">Transmembrane</keyword>
<dbReference type="OrthoDB" id="3404609at2"/>
<evidence type="ECO:0008006" key="5">
    <source>
        <dbReference type="Google" id="ProtNLM"/>
    </source>
</evidence>
<feature type="region of interest" description="Disordered" evidence="1">
    <location>
        <begin position="171"/>
        <end position="200"/>
    </location>
</feature>
<keyword evidence="2" id="KW-1133">Transmembrane helix</keyword>
<feature type="compositionally biased region" description="Low complexity" evidence="1">
    <location>
        <begin position="398"/>
        <end position="414"/>
    </location>
</feature>
<evidence type="ECO:0000313" key="3">
    <source>
        <dbReference type="EMBL" id="REF95484.1"/>
    </source>
</evidence>
<reference evidence="3 4" key="1">
    <citation type="submission" date="2018-08" db="EMBL/GenBank/DDBJ databases">
        <title>Sequencing the genomes of 1000 actinobacteria strains.</title>
        <authorList>
            <person name="Klenk H.-P."/>
        </authorList>
    </citation>
    <scope>NUCLEOTIDE SEQUENCE [LARGE SCALE GENOMIC DNA]</scope>
    <source>
        <strain evidence="3 4">DSM 44099</strain>
    </source>
</reference>
<feature type="region of interest" description="Disordered" evidence="1">
    <location>
        <begin position="295"/>
        <end position="414"/>
    </location>
</feature>
<protein>
    <recommendedName>
        <fullName evidence="5">LPXTG-motif cell wall-anchored protein</fullName>
    </recommendedName>
</protein>
<accession>A0A3D9ZG57</accession>
<evidence type="ECO:0000313" key="4">
    <source>
        <dbReference type="Proteomes" id="UP000256913"/>
    </source>
</evidence>
<dbReference type="AlphaFoldDB" id="A0A3D9ZG57"/>
<evidence type="ECO:0000256" key="1">
    <source>
        <dbReference type="SAM" id="MobiDB-lite"/>
    </source>
</evidence>
<feature type="transmembrane region" description="Helical" evidence="2">
    <location>
        <begin position="431"/>
        <end position="451"/>
    </location>
</feature>
<evidence type="ECO:0000256" key="2">
    <source>
        <dbReference type="SAM" id="Phobius"/>
    </source>
</evidence>
<dbReference type="EMBL" id="QUMQ01000001">
    <property type="protein sequence ID" value="REF95484.1"/>
    <property type="molecule type" value="Genomic_DNA"/>
</dbReference>
<organism evidence="3 4">
    <name type="scientific">Asanoa ferruginea</name>
    <dbReference type="NCBI Taxonomy" id="53367"/>
    <lineage>
        <taxon>Bacteria</taxon>
        <taxon>Bacillati</taxon>
        <taxon>Actinomycetota</taxon>
        <taxon>Actinomycetes</taxon>
        <taxon>Micromonosporales</taxon>
        <taxon>Micromonosporaceae</taxon>
        <taxon>Asanoa</taxon>
    </lineage>
</organism>
<proteinExistence type="predicted"/>
<dbReference type="RefSeq" id="WP_147315437.1">
    <property type="nucleotide sequence ID" value="NZ_BONB01000006.1"/>
</dbReference>
<sequence>MRGRSLGAALAAAAIGGGLGVAVPTVASAEMYVDVLPTSVPATAAEVGKHACEARLGGGPYPDRDVWLFQLPGDRVRTGDIVALSATFTTPDGQEVSRKAPGDGAGIADTRAWLVVDKGGRLTAATAAITGTVRNLAIAQTCPAESSPQASPTEPAVFGEAVVAPMLDPVAGRATPTPTPTPTPTVTPTARPTPTPTATPTLGLADLPHGSVDLTEPDADPVPAPAPVVPPAVTDPGQVDTTGYYSDGAGVPGIVPDTAFSDGGVYPNGGVVPGSEFGGYVDNGGVIDNGGIPADPGAVLGGDPGTSFGGNGSFSGGSGSFSDGGGSFSDGGGSVGSFGGDQGGAMGDAGDLVNEPTGDTPSGNPIAAATASTTGINVSGAGSATSAEVDNQPSDVDGGNPATTPAATGSAAPAAVTLRSDDNRLVGNANVLRLAGVLLVFVLAGVGMALIRRRRRGRPRLIGRHRAA</sequence>